<dbReference type="SUPFAM" id="SSF55724">
    <property type="entry name" value="Mog1p/PsbP-like"/>
    <property type="match status" value="1"/>
</dbReference>
<dbReference type="EMBL" id="CAUJNA010000780">
    <property type="protein sequence ID" value="CAJ1381126.1"/>
    <property type="molecule type" value="Genomic_DNA"/>
</dbReference>
<evidence type="ECO:0000256" key="1">
    <source>
        <dbReference type="ARBA" id="ARBA00010307"/>
    </source>
</evidence>
<organism evidence="4 5">
    <name type="scientific">Effrenium voratum</name>
    <dbReference type="NCBI Taxonomy" id="2562239"/>
    <lineage>
        <taxon>Eukaryota</taxon>
        <taxon>Sar</taxon>
        <taxon>Alveolata</taxon>
        <taxon>Dinophyceae</taxon>
        <taxon>Suessiales</taxon>
        <taxon>Symbiodiniaceae</taxon>
        <taxon>Effrenium</taxon>
    </lineage>
</organism>
<dbReference type="Gene3D" id="3.40.1000.10">
    <property type="entry name" value="Mog1/PsbP, alpha/beta/alpha sandwich"/>
    <property type="match status" value="1"/>
</dbReference>
<dbReference type="GO" id="GO:0006606">
    <property type="term" value="P:protein import into nucleus"/>
    <property type="evidence" value="ECO:0007669"/>
    <property type="project" value="TreeGrafter"/>
</dbReference>
<keyword evidence="3" id="KW-0653">Protein transport</keyword>
<dbReference type="InterPro" id="IPR016123">
    <property type="entry name" value="Mog1/PsbP_a/b/a-sand"/>
</dbReference>
<keyword evidence="2" id="KW-0813">Transport</keyword>
<accession>A0AA36I4X1</accession>
<dbReference type="InterPro" id="IPR007681">
    <property type="entry name" value="Mog1"/>
</dbReference>
<evidence type="ECO:0000256" key="2">
    <source>
        <dbReference type="ARBA" id="ARBA00022448"/>
    </source>
</evidence>
<dbReference type="PANTHER" id="PTHR15837:SF0">
    <property type="entry name" value="RAN GUANINE NUCLEOTIDE RELEASE FACTOR"/>
    <property type="match status" value="1"/>
</dbReference>
<evidence type="ECO:0000313" key="5">
    <source>
        <dbReference type="Proteomes" id="UP001178507"/>
    </source>
</evidence>
<dbReference type="PANTHER" id="PTHR15837">
    <property type="entry name" value="RAN GUANINE NUCLEOTIDE RELEASE FACTOR"/>
    <property type="match status" value="1"/>
</dbReference>
<dbReference type="GO" id="GO:0031267">
    <property type="term" value="F:small GTPase binding"/>
    <property type="evidence" value="ECO:0007669"/>
    <property type="project" value="TreeGrafter"/>
</dbReference>
<dbReference type="AlphaFoldDB" id="A0AA36I4X1"/>
<evidence type="ECO:0000313" key="4">
    <source>
        <dbReference type="EMBL" id="CAJ1381126.1"/>
    </source>
</evidence>
<name>A0AA36I4X1_9DINO</name>
<dbReference type="GO" id="GO:0005085">
    <property type="term" value="F:guanyl-nucleotide exchange factor activity"/>
    <property type="evidence" value="ECO:0007669"/>
    <property type="project" value="TreeGrafter"/>
</dbReference>
<protein>
    <recommendedName>
        <fullName evidence="6">Ran guanine nucleotide release factor</fullName>
    </recommendedName>
</protein>
<dbReference type="GO" id="GO:0005634">
    <property type="term" value="C:nucleus"/>
    <property type="evidence" value="ECO:0007669"/>
    <property type="project" value="TreeGrafter"/>
</dbReference>
<reference evidence="4" key="1">
    <citation type="submission" date="2023-08" db="EMBL/GenBank/DDBJ databases">
        <authorList>
            <person name="Chen Y."/>
            <person name="Shah S."/>
            <person name="Dougan E. K."/>
            <person name="Thang M."/>
            <person name="Chan C."/>
        </authorList>
    </citation>
    <scope>NUCLEOTIDE SEQUENCE</scope>
</reference>
<comment type="caution">
    <text evidence="4">The sequence shown here is derived from an EMBL/GenBank/DDBJ whole genome shotgun (WGS) entry which is preliminary data.</text>
</comment>
<evidence type="ECO:0000256" key="3">
    <source>
        <dbReference type="ARBA" id="ARBA00022927"/>
    </source>
</evidence>
<dbReference type="Proteomes" id="UP001178507">
    <property type="component" value="Unassembled WGS sequence"/>
</dbReference>
<sequence>MGGPTDMQEAQLYGGAMLCELPRSFADASTLREVPDHQEVWVDTGSDRSLMIEILERKDVADEEAMQFFLSDLAAFNDASEASILRSGPLAPEEVPHVPAACAAKAVGEQIVAKFREDRRNRVQIHAAVLRLPQVSTDLLITLNDPVSIDPESSSADAPVPVESAEAILAAVLRSFRIADWGLFG</sequence>
<comment type="similarity">
    <text evidence="1">Belongs to the MOG1 family.</text>
</comment>
<dbReference type="Pfam" id="PF04603">
    <property type="entry name" value="Mog1"/>
    <property type="match status" value="1"/>
</dbReference>
<gene>
    <name evidence="4" type="ORF">EVOR1521_LOCUS8911</name>
</gene>
<proteinExistence type="inferred from homology"/>
<evidence type="ECO:0008006" key="6">
    <source>
        <dbReference type="Google" id="ProtNLM"/>
    </source>
</evidence>
<keyword evidence="5" id="KW-1185">Reference proteome</keyword>